<dbReference type="GO" id="GO:0003676">
    <property type="term" value="F:nucleic acid binding"/>
    <property type="evidence" value="ECO:0007669"/>
    <property type="project" value="InterPro"/>
</dbReference>
<dbReference type="Pfam" id="PF13966">
    <property type="entry name" value="zf-RVT"/>
    <property type="match status" value="1"/>
</dbReference>
<dbReference type="AlphaFoldDB" id="A0AAV2E0B2"/>
<sequence length="416" mass="47127">MAVGLPQEAQSILVEEMVLNGEWNGTYIQAFLPNEIVEQILLHDIPRDSGSDVPTWRYTENGEFSLKSAYELLNEVSHPSQSHPLWKKIWKIPAMQRVRSFFWLVGHGRLLTNMERHRRHMTAVSGCQICGGDGESVTHVLRDCPYARDVWSTFLENEEDEKFFSPDMTSWMMHYLSGKRVNLDPSLFAVVCWLLWKNRNTFVFEEKLAAASQIQGAARRIHHQIVEALKRDPMTRGEHMSGEWRSVGWEFPPAGWSCINTDGSVALSSQSATAGGVVRHDHGRFLGAFVMNLGGGTITRAELMGIRQGLQRAWDLGVRKAVLRSDSKSAVELIASATTSSPHFQLVSQVRRLINQEWEVRVEHTYREGNVVADYLASTGYNLPVGVHMISVPNPMLQHWLLFDLVGSVTPRFIYQ</sequence>
<dbReference type="InterPro" id="IPR053151">
    <property type="entry name" value="RNase_H-like"/>
</dbReference>
<dbReference type="InterPro" id="IPR026960">
    <property type="entry name" value="RVT-Znf"/>
</dbReference>
<name>A0AAV2E0B2_9ROSI</name>
<accession>A0AAV2E0B2</accession>
<dbReference type="PANTHER" id="PTHR47723:SF13">
    <property type="entry name" value="PUTATIVE-RELATED"/>
    <property type="match status" value="1"/>
</dbReference>
<keyword evidence="3" id="KW-1185">Reference proteome</keyword>
<dbReference type="Pfam" id="PF13456">
    <property type="entry name" value="RVT_3"/>
    <property type="match status" value="1"/>
</dbReference>
<dbReference type="SUPFAM" id="SSF53098">
    <property type="entry name" value="Ribonuclease H-like"/>
    <property type="match status" value="1"/>
</dbReference>
<feature type="domain" description="RNase H type-1" evidence="1">
    <location>
        <begin position="253"/>
        <end position="382"/>
    </location>
</feature>
<dbReference type="InterPro" id="IPR036397">
    <property type="entry name" value="RNaseH_sf"/>
</dbReference>
<dbReference type="InterPro" id="IPR002156">
    <property type="entry name" value="RNaseH_domain"/>
</dbReference>
<organism evidence="2 3">
    <name type="scientific">Linum trigynum</name>
    <dbReference type="NCBI Taxonomy" id="586398"/>
    <lineage>
        <taxon>Eukaryota</taxon>
        <taxon>Viridiplantae</taxon>
        <taxon>Streptophyta</taxon>
        <taxon>Embryophyta</taxon>
        <taxon>Tracheophyta</taxon>
        <taxon>Spermatophyta</taxon>
        <taxon>Magnoliopsida</taxon>
        <taxon>eudicotyledons</taxon>
        <taxon>Gunneridae</taxon>
        <taxon>Pentapetalae</taxon>
        <taxon>rosids</taxon>
        <taxon>fabids</taxon>
        <taxon>Malpighiales</taxon>
        <taxon>Linaceae</taxon>
        <taxon>Linum</taxon>
    </lineage>
</organism>
<reference evidence="2 3" key="1">
    <citation type="submission" date="2024-04" db="EMBL/GenBank/DDBJ databases">
        <authorList>
            <person name="Fracassetti M."/>
        </authorList>
    </citation>
    <scope>NUCLEOTIDE SEQUENCE [LARGE SCALE GENOMIC DNA]</scope>
</reference>
<dbReference type="EMBL" id="OZ034816">
    <property type="protein sequence ID" value="CAL1379213.1"/>
    <property type="molecule type" value="Genomic_DNA"/>
</dbReference>
<gene>
    <name evidence="2" type="ORF">LTRI10_LOCUS20747</name>
</gene>
<dbReference type="PROSITE" id="PS50879">
    <property type="entry name" value="RNASE_H_1"/>
    <property type="match status" value="1"/>
</dbReference>
<evidence type="ECO:0000313" key="2">
    <source>
        <dbReference type="EMBL" id="CAL1379213.1"/>
    </source>
</evidence>
<dbReference type="Proteomes" id="UP001497516">
    <property type="component" value="Chromosome 3"/>
</dbReference>
<dbReference type="InterPro" id="IPR044730">
    <property type="entry name" value="RNase_H-like_dom_plant"/>
</dbReference>
<dbReference type="Gene3D" id="3.30.420.10">
    <property type="entry name" value="Ribonuclease H-like superfamily/Ribonuclease H"/>
    <property type="match status" value="1"/>
</dbReference>
<dbReference type="GO" id="GO:0004523">
    <property type="term" value="F:RNA-DNA hybrid ribonuclease activity"/>
    <property type="evidence" value="ECO:0007669"/>
    <property type="project" value="InterPro"/>
</dbReference>
<dbReference type="CDD" id="cd06222">
    <property type="entry name" value="RNase_H_like"/>
    <property type="match status" value="1"/>
</dbReference>
<dbReference type="InterPro" id="IPR012337">
    <property type="entry name" value="RNaseH-like_sf"/>
</dbReference>
<proteinExistence type="predicted"/>
<evidence type="ECO:0000259" key="1">
    <source>
        <dbReference type="PROSITE" id="PS50879"/>
    </source>
</evidence>
<dbReference type="PANTHER" id="PTHR47723">
    <property type="entry name" value="OS05G0353850 PROTEIN"/>
    <property type="match status" value="1"/>
</dbReference>
<protein>
    <recommendedName>
        <fullName evidence="1">RNase H type-1 domain-containing protein</fullName>
    </recommendedName>
</protein>
<evidence type="ECO:0000313" key="3">
    <source>
        <dbReference type="Proteomes" id="UP001497516"/>
    </source>
</evidence>